<evidence type="ECO:0000313" key="6">
    <source>
        <dbReference type="Proteomes" id="UP000198629"/>
    </source>
</evidence>
<evidence type="ECO:0000256" key="2">
    <source>
        <dbReference type="ARBA" id="ARBA00022448"/>
    </source>
</evidence>
<keyword evidence="6" id="KW-1185">Reference proteome</keyword>
<dbReference type="Gene3D" id="2.40.160.10">
    <property type="entry name" value="Porin"/>
    <property type="match status" value="1"/>
</dbReference>
<gene>
    <name evidence="5" type="ORF">SAMN05192566_2057</name>
</gene>
<organism evidence="5 6">
    <name type="scientific">Methylophilus rhizosphaerae</name>
    <dbReference type="NCBI Taxonomy" id="492660"/>
    <lineage>
        <taxon>Bacteria</taxon>
        <taxon>Pseudomonadati</taxon>
        <taxon>Pseudomonadota</taxon>
        <taxon>Betaproteobacteria</taxon>
        <taxon>Nitrosomonadales</taxon>
        <taxon>Methylophilaceae</taxon>
        <taxon>Methylophilus</taxon>
    </lineage>
</organism>
<sequence length="420" mass="45770">MLPKNTIYSTGLVLLTMARLAYAGDELSGLFTDAKLSGTLRAYQFTRAFENNATSDTHAFALGGKLKAETGDFHGFSAGLGYYFANDLNLSNHDDNNSHLTTILMGEGHTLSTVGEAYLQYKNDLLLLKAGRQTMDTPWINAGDATLIPNLYQGYTAAITPYEGLKIEADRILAFKHRTTSGFDRDTVLATPNSKPAVTEDTDGAIALGVSYKNASVSAKAWLYRFYDYANLGYLQAGYTFPALRSVQPFAEVQYMKETDSGAALAGAVDSQAYGAKIGLLLPDKLGSVFIAYNKVPHNNEAGVTNGNLVSPYTQGYVTDPLYTSGLNYGLVTARAAGEAWQLGMKLSLCNQKLDIIPAFTSFHTEPYAANIQTYLVDVAYHFSDKLNGLTLRNRLGVNHGNPQWGDYTIDNRVMVSYAF</sequence>
<reference evidence="6" key="1">
    <citation type="submission" date="2016-10" db="EMBL/GenBank/DDBJ databases">
        <authorList>
            <person name="Varghese N."/>
            <person name="Submissions S."/>
        </authorList>
    </citation>
    <scope>NUCLEOTIDE SEQUENCE [LARGE SCALE GENOMIC DNA]</scope>
    <source>
        <strain evidence="6">CBMB127</strain>
    </source>
</reference>
<evidence type="ECO:0000313" key="5">
    <source>
        <dbReference type="EMBL" id="SDK68816.1"/>
    </source>
</evidence>
<dbReference type="AlphaFoldDB" id="A0A1G9DY60"/>
<feature type="signal peptide" evidence="4">
    <location>
        <begin position="1"/>
        <end position="23"/>
    </location>
</feature>
<dbReference type="Proteomes" id="UP000198629">
    <property type="component" value="Unassembled WGS sequence"/>
</dbReference>
<dbReference type="PANTHER" id="PTHR34596">
    <property type="entry name" value="CHITOPORIN"/>
    <property type="match status" value="1"/>
</dbReference>
<comment type="similarity">
    <text evidence="1">Belongs to the outer membrane porin (Opr) (TC 1.B.25) family.</text>
</comment>
<name>A0A1G9DY60_9PROT</name>
<proteinExistence type="inferred from homology"/>
<dbReference type="PANTHER" id="PTHR34596:SF2">
    <property type="entry name" value="CHITOPORIN"/>
    <property type="match status" value="1"/>
</dbReference>
<keyword evidence="2" id="KW-0813">Transport</keyword>
<protein>
    <submittedName>
        <fullName evidence="5">Outer membrane porin, OprD family</fullName>
    </submittedName>
</protein>
<dbReference type="STRING" id="492660.SAMN05192566_2057"/>
<evidence type="ECO:0000256" key="4">
    <source>
        <dbReference type="SAM" id="SignalP"/>
    </source>
</evidence>
<dbReference type="Pfam" id="PF03573">
    <property type="entry name" value="OprD"/>
    <property type="match status" value="1"/>
</dbReference>
<evidence type="ECO:0000256" key="3">
    <source>
        <dbReference type="ARBA" id="ARBA00022729"/>
    </source>
</evidence>
<feature type="chain" id="PRO_5011461311" evidence="4">
    <location>
        <begin position="24"/>
        <end position="420"/>
    </location>
</feature>
<dbReference type="GO" id="GO:0015288">
    <property type="term" value="F:porin activity"/>
    <property type="evidence" value="ECO:0007669"/>
    <property type="project" value="TreeGrafter"/>
</dbReference>
<keyword evidence="3 4" id="KW-0732">Signal</keyword>
<evidence type="ECO:0000256" key="1">
    <source>
        <dbReference type="ARBA" id="ARBA00009075"/>
    </source>
</evidence>
<dbReference type="OrthoDB" id="9146693at2"/>
<dbReference type="RefSeq" id="WP_091472066.1">
    <property type="nucleotide sequence ID" value="NZ_FNFX01000004.1"/>
</dbReference>
<dbReference type="InterPro" id="IPR005318">
    <property type="entry name" value="OM_porin_bac"/>
</dbReference>
<dbReference type="EMBL" id="FNFX01000004">
    <property type="protein sequence ID" value="SDK68816.1"/>
    <property type="molecule type" value="Genomic_DNA"/>
</dbReference>
<accession>A0A1G9DY60</accession>
<dbReference type="GO" id="GO:0016020">
    <property type="term" value="C:membrane"/>
    <property type="evidence" value="ECO:0007669"/>
    <property type="project" value="InterPro"/>
</dbReference>
<dbReference type="InterPro" id="IPR023614">
    <property type="entry name" value="Porin_dom_sf"/>
</dbReference>